<dbReference type="STRING" id="28042.GU90_14550"/>
<feature type="domain" description="Transcription elongation factor GreA/GreB C-terminal" evidence="1">
    <location>
        <begin position="86"/>
        <end position="154"/>
    </location>
</feature>
<proteinExistence type="predicted"/>
<evidence type="ECO:0000313" key="2">
    <source>
        <dbReference type="EMBL" id="KEI43560.1"/>
    </source>
</evidence>
<dbReference type="Proteomes" id="UP000031419">
    <property type="component" value="Unassembled WGS sequence"/>
</dbReference>
<dbReference type="Pfam" id="PF01272">
    <property type="entry name" value="GreA_GreB"/>
    <property type="match status" value="1"/>
</dbReference>
<dbReference type="Gene3D" id="3.10.50.30">
    <property type="entry name" value="Transcription elongation factor, GreA/GreB, C-terminal domain"/>
    <property type="match status" value="1"/>
</dbReference>
<organism evidence="2 3">
    <name type="scientific">Saccharopolyspora rectivirgula</name>
    <dbReference type="NCBI Taxonomy" id="28042"/>
    <lineage>
        <taxon>Bacteria</taxon>
        <taxon>Bacillati</taxon>
        <taxon>Actinomycetota</taxon>
        <taxon>Actinomycetes</taxon>
        <taxon>Pseudonocardiales</taxon>
        <taxon>Pseudonocardiaceae</taxon>
        <taxon>Saccharopolyspora</taxon>
    </lineage>
</organism>
<evidence type="ECO:0000259" key="1">
    <source>
        <dbReference type="Pfam" id="PF01272"/>
    </source>
</evidence>
<gene>
    <name evidence="2" type="ORF">GU90_14550</name>
</gene>
<dbReference type="GO" id="GO:0006354">
    <property type="term" value="P:DNA-templated transcription elongation"/>
    <property type="evidence" value="ECO:0007669"/>
    <property type="project" value="TreeGrafter"/>
</dbReference>
<accession>A0A073AVZ1</accession>
<dbReference type="GO" id="GO:0003677">
    <property type="term" value="F:DNA binding"/>
    <property type="evidence" value="ECO:0007669"/>
    <property type="project" value="InterPro"/>
</dbReference>
<reference evidence="2 3" key="1">
    <citation type="submission" date="2014-06" db="EMBL/GenBank/DDBJ databases">
        <title>Saccharopolyspora rectivirgula DSM-43113 Genome sequencing.</title>
        <authorList>
            <person name="Barrera C."/>
            <person name="Millon L."/>
            <person name="Rognon B."/>
            <person name="Zaugg C."/>
            <person name="Monod M."/>
        </authorList>
    </citation>
    <scope>NUCLEOTIDE SEQUENCE [LARGE SCALE GENOMIC DNA]</scope>
    <source>
        <strain evidence="2 3">DSM 43113</strain>
    </source>
</reference>
<comment type="caution">
    <text evidence="2">The sequence shown here is derived from an EMBL/GenBank/DDBJ whole genome shotgun (WGS) entry which is preliminary data.</text>
</comment>
<dbReference type="OrthoDB" id="3823115at2"/>
<evidence type="ECO:0000313" key="3">
    <source>
        <dbReference type="Proteomes" id="UP000031419"/>
    </source>
</evidence>
<dbReference type="EMBL" id="JNVU01000037">
    <property type="protein sequence ID" value="KEI43560.1"/>
    <property type="molecule type" value="Genomic_DNA"/>
</dbReference>
<dbReference type="NCBIfam" id="NF004548">
    <property type="entry name" value="PRK05892.1"/>
    <property type="match status" value="1"/>
</dbReference>
<sequence length="159" mass="17248">MSTGGSVPEPRGAARQRLESELANLREQRRNLASALDSGDVVGDDADTAQALEESRQLAWYDNRIRDLERRLSGGADFSEALPTDTRVTLKFSDGTTQTMRIVAITEEIIEGEEDETITVKSPLGSAIAGHKPGDRITYSTAAGTEEAEILDIRMPSRG</sequence>
<dbReference type="InterPro" id="IPR023459">
    <property type="entry name" value="Tscrpt_elong_fac_GreA/B_fam"/>
</dbReference>
<dbReference type="RefSeq" id="WP_029722357.1">
    <property type="nucleotide sequence ID" value="NZ_JAJUIW010000037.1"/>
</dbReference>
<dbReference type="GO" id="GO:0070063">
    <property type="term" value="F:RNA polymerase binding"/>
    <property type="evidence" value="ECO:0007669"/>
    <property type="project" value="InterPro"/>
</dbReference>
<name>A0A073AVZ1_9PSEU</name>
<dbReference type="SUPFAM" id="SSF54534">
    <property type="entry name" value="FKBP-like"/>
    <property type="match status" value="1"/>
</dbReference>
<dbReference type="eggNOG" id="COG0782">
    <property type="taxonomic scope" value="Bacteria"/>
</dbReference>
<dbReference type="InterPro" id="IPR036953">
    <property type="entry name" value="GreA/GreB_C_sf"/>
</dbReference>
<dbReference type="PANTHER" id="PTHR30437">
    <property type="entry name" value="TRANSCRIPTION ELONGATION FACTOR GREA"/>
    <property type="match status" value="1"/>
</dbReference>
<protein>
    <recommendedName>
        <fullName evidence="1">Transcription elongation factor GreA/GreB C-terminal domain-containing protein</fullName>
    </recommendedName>
</protein>
<dbReference type="AlphaFoldDB" id="A0A073AVZ1"/>
<dbReference type="GO" id="GO:0032784">
    <property type="term" value="P:regulation of DNA-templated transcription elongation"/>
    <property type="evidence" value="ECO:0007669"/>
    <property type="project" value="InterPro"/>
</dbReference>
<dbReference type="PANTHER" id="PTHR30437:SF4">
    <property type="entry name" value="TRANSCRIPTION ELONGATION FACTOR GREA"/>
    <property type="match status" value="1"/>
</dbReference>
<dbReference type="InterPro" id="IPR001437">
    <property type="entry name" value="Tscrpt_elong_fac_GreA/B_C"/>
</dbReference>
<dbReference type="PIRSF" id="PIRSF006092">
    <property type="entry name" value="GreA_GreB"/>
    <property type="match status" value="1"/>
</dbReference>
<keyword evidence="3" id="KW-1185">Reference proteome</keyword>